<protein>
    <recommendedName>
        <fullName evidence="1">Cyclic di-GMP-binding protein</fullName>
    </recommendedName>
    <alternativeName>
        <fullName evidence="1">Cellulose synthase regulatory subunit</fullName>
    </alternativeName>
</protein>
<comment type="function">
    <text evidence="1">Binds the cellulose synthase activator, bis-(3'-5') cyclic diguanylic acid (c-di-GMP).</text>
</comment>
<dbReference type="Gene3D" id="2.60.120.260">
    <property type="entry name" value="Galactose-binding domain-like"/>
    <property type="match status" value="1"/>
</dbReference>
<dbReference type="EMBL" id="AAMO01000008">
    <property type="protein sequence ID" value="EAQ02408.1"/>
    <property type="molecule type" value="Genomic_DNA"/>
</dbReference>
<organism evidence="2 3">
    <name type="scientific">Pseudooceanicola batsensis (strain ATCC BAA-863 / DSM 15984 / KCTC 12145 / HTCC2597)</name>
    <name type="common">Oceanicola batsensis</name>
    <dbReference type="NCBI Taxonomy" id="252305"/>
    <lineage>
        <taxon>Bacteria</taxon>
        <taxon>Pseudomonadati</taxon>
        <taxon>Pseudomonadota</taxon>
        <taxon>Alphaproteobacteria</taxon>
        <taxon>Rhodobacterales</taxon>
        <taxon>Paracoccaceae</taxon>
        <taxon>Pseudooceanicola</taxon>
    </lineage>
</organism>
<feature type="signal peptide" evidence="1">
    <location>
        <begin position="1"/>
        <end position="20"/>
    </location>
</feature>
<proteinExistence type="inferred from homology"/>
<keyword evidence="1" id="KW-1133">Transmembrane helix</keyword>
<dbReference type="RefSeq" id="WP_009803950.1">
    <property type="nucleotide sequence ID" value="NZ_AAMO01000008.1"/>
</dbReference>
<dbReference type="OrthoDB" id="7315676at2"/>
<comment type="pathway">
    <text evidence="1">Glycan metabolism; bacterial cellulose biosynthesis.</text>
</comment>
<keyword evidence="1" id="KW-0997">Cell inner membrane</keyword>
<dbReference type="AlphaFoldDB" id="A3U0W7"/>
<gene>
    <name evidence="2" type="ORF">OB2597_20036</name>
</gene>
<dbReference type="GO" id="GO:0005886">
    <property type="term" value="C:plasma membrane"/>
    <property type="evidence" value="ECO:0007669"/>
    <property type="project" value="UniProtKB-SubCell"/>
</dbReference>
<comment type="similarity">
    <text evidence="1">Belongs to the AcsB/BcsB family.</text>
</comment>
<dbReference type="InterPro" id="IPR018513">
    <property type="entry name" value="Cell_synthase_bac"/>
</dbReference>
<keyword evidence="3" id="KW-1185">Reference proteome</keyword>
<evidence type="ECO:0000313" key="3">
    <source>
        <dbReference type="Proteomes" id="UP000004318"/>
    </source>
</evidence>
<comment type="subunit">
    <text evidence="1">Tightly associated with the cellulose synthase catalytic subunit.</text>
</comment>
<feature type="transmembrane region" description="Helical" evidence="1">
    <location>
        <begin position="613"/>
        <end position="633"/>
    </location>
</feature>
<dbReference type="Pfam" id="PF03170">
    <property type="entry name" value="BcsB"/>
    <property type="match status" value="1"/>
</dbReference>
<dbReference type="HOGENOM" id="CLU_453982_0_0_5"/>
<keyword evidence="1" id="KW-0812">Transmembrane</keyword>
<reference evidence="2 3" key="1">
    <citation type="journal article" date="2010" name="J. Bacteriol.">
        <title>Genome sequences of Oceanicola granulosus HTCC2516(T) and Oceanicola batsensis HTCC2597(TDelta).</title>
        <authorList>
            <person name="Thrash J.C."/>
            <person name="Cho J.C."/>
            <person name="Vergin K.L."/>
            <person name="Giovannoni S.J."/>
        </authorList>
    </citation>
    <scope>NUCLEOTIDE SEQUENCE [LARGE SCALE GENOMIC DNA]</scope>
    <source>
        <strain evidence="3">ATCC BAA-863 / DSM 15984 / KCTC 12145 / HTCC2597</strain>
    </source>
</reference>
<evidence type="ECO:0000313" key="2">
    <source>
        <dbReference type="EMBL" id="EAQ02408.1"/>
    </source>
</evidence>
<sequence length="646" mass="67275">MIQSRMLLGALMLAPLAAFAQSSGQQTAPVAVAAPAEGVTRSITLADLGYSDGLSFRQLSGEATLFVPVPDTTPLRGGTVTLEITHGATVPVDRYLQVSIGGRPVASRALGNAADTISLPVAIRPGDVSGGFLTLGLTYSGAFTDRVCVDERASGDFVDIAPDSAVTLDLDPTEIGSPALFAGFRPSQTRLILPEAPSPALLAAVTRAAALFDAEAGGMRVGPADPSDGSAWEEGALTLETATSGAASEMQVTSGTPFPELRIRGTDPQVGLWQLTSQWAGLADAETTVTMAVGDAAPAPDVLPLAALSADLTPRQVVSTENVLVPFQSSDLPPGKTVAAVELMVAAALDAEGRGATASVYLNETLLGNRPLPDGDPQRLSFDVPRGLIGRDNQLRVSIQRQPSGGECRFKPQGYPAQILPGSVLRLTDANAPDGHFFALRQDFGAGVQVVLDPALGLDFDEALPWIAGVAGSMIPERAPILPRTDVAALEPGFPFFVISATSPGEGEPAVTFDEGRVEIRDTDGQVMFAGAALERLGVAQIVTRGGQDGLWLRPGTGPAPAPSAETPLILDRGDLALIGQDGVIVSTSARTNPVLEVRYPDRTSLSQLLAKYRPWVVGGAWVLLTLIVLIVFQRIYRARRGGPGT</sequence>
<dbReference type="Proteomes" id="UP000004318">
    <property type="component" value="Unassembled WGS sequence"/>
</dbReference>
<dbReference type="GO" id="GO:0030244">
    <property type="term" value="P:cellulose biosynthetic process"/>
    <property type="evidence" value="ECO:0007669"/>
    <property type="project" value="UniProtKB-KW"/>
</dbReference>
<dbReference type="GO" id="GO:0006011">
    <property type="term" value="P:UDP-alpha-D-glucose metabolic process"/>
    <property type="evidence" value="ECO:0007669"/>
    <property type="project" value="InterPro"/>
</dbReference>
<keyword evidence="1" id="KW-0135">Cellulose biosynthesis</keyword>
<accession>A3U0W7</accession>
<keyword evidence="1" id="KW-1003">Cell membrane</keyword>
<feature type="chain" id="PRO_5015217297" description="Cyclic di-GMP-binding protein" evidence="1">
    <location>
        <begin position="21"/>
        <end position="646"/>
    </location>
</feature>
<keyword evidence="1" id="KW-0732">Signal</keyword>
<dbReference type="UniPathway" id="UPA00694"/>
<comment type="caution">
    <text evidence="2">The sequence shown here is derived from an EMBL/GenBank/DDBJ whole genome shotgun (WGS) entry which is preliminary data.</text>
</comment>
<comment type="subcellular location">
    <subcellularLocation>
        <location evidence="1">Cell inner membrane</location>
    </subcellularLocation>
</comment>
<keyword evidence="1" id="KW-0472">Membrane</keyword>
<keyword evidence="1" id="KW-0973">c-di-GMP</keyword>
<evidence type="ECO:0000256" key="1">
    <source>
        <dbReference type="RuleBase" id="RU365021"/>
    </source>
</evidence>
<name>A3U0W7_PSEBH</name>
<dbReference type="STRING" id="252305.OB2597_20036"/>